<gene>
    <name evidence="2" type="ORF">C8N44_104100</name>
</gene>
<dbReference type="EMBL" id="QBKN01000004">
    <property type="protein sequence ID" value="PTX50744.1"/>
    <property type="molecule type" value="Genomic_DNA"/>
</dbReference>
<organism evidence="2 3">
    <name type="scientific">Allosediminivita pacifica</name>
    <dbReference type="NCBI Taxonomy" id="1267769"/>
    <lineage>
        <taxon>Bacteria</taxon>
        <taxon>Pseudomonadati</taxon>
        <taxon>Pseudomonadota</taxon>
        <taxon>Alphaproteobacteria</taxon>
        <taxon>Rhodobacterales</taxon>
        <taxon>Paracoccaceae</taxon>
        <taxon>Allosediminivita</taxon>
    </lineage>
</organism>
<keyword evidence="1" id="KW-1133">Transmembrane helix</keyword>
<dbReference type="OrthoDB" id="7738422at2"/>
<evidence type="ECO:0000256" key="1">
    <source>
        <dbReference type="SAM" id="Phobius"/>
    </source>
</evidence>
<dbReference type="Proteomes" id="UP000244069">
    <property type="component" value="Unassembled WGS sequence"/>
</dbReference>
<evidence type="ECO:0000313" key="2">
    <source>
        <dbReference type="EMBL" id="PTX50744.1"/>
    </source>
</evidence>
<comment type="caution">
    <text evidence="2">The sequence shown here is derived from an EMBL/GenBank/DDBJ whole genome shotgun (WGS) entry which is preliminary data.</text>
</comment>
<reference evidence="2 3" key="1">
    <citation type="submission" date="2018-04" db="EMBL/GenBank/DDBJ databases">
        <title>Genomic Encyclopedia of Archaeal and Bacterial Type Strains, Phase II (KMG-II): from individual species to whole genera.</title>
        <authorList>
            <person name="Goeker M."/>
        </authorList>
    </citation>
    <scope>NUCLEOTIDE SEQUENCE [LARGE SCALE GENOMIC DNA]</scope>
    <source>
        <strain evidence="2 3">DSM 29329</strain>
    </source>
</reference>
<dbReference type="AlphaFoldDB" id="A0A2T6B3V8"/>
<sequence length="278" mass="30541">MIRRVFAAAVRGLLVSTLVAVPALFLPSDADTVEIAVLFSVFAGLLVFFEYNSDYPSLLDFRNAPPFNRIRFAGPFLTMFLLVVTTHGEQAPSGFSDVCRLVGLNLGLTLDFPFSPVRLLAFAQPQGADLVDHLRLMTHAGLAILVSLVFLAVFVLMVRVLNWPVRQGAFNFWVNLPLFDPTTGGDVIRRLKRDSHFNLALGVALPFLIPPILEAAVAMGLGPDLAEPQPLIWTVCIWAFVPTGLIMRGVALARIADLIADKRRRAYAEAEDVDMQIV</sequence>
<keyword evidence="1" id="KW-0472">Membrane</keyword>
<feature type="transmembrane region" description="Helical" evidence="1">
    <location>
        <begin position="30"/>
        <end position="49"/>
    </location>
</feature>
<evidence type="ECO:0000313" key="3">
    <source>
        <dbReference type="Proteomes" id="UP000244069"/>
    </source>
</evidence>
<keyword evidence="3" id="KW-1185">Reference proteome</keyword>
<feature type="transmembrane region" description="Helical" evidence="1">
    <location>
        <begin position="199"/>
        <end position="219"/>
    </location>
</feature>
<feature type="transmembrane region" description="Helical" evidence="1">
    <location>
        <begin position="140"/>
        <end position="161"/>
    </location>
</feature>
<keyword evidence="1" id="KW-0812">Transmembrane</keyword>
<feature type="transmembrane region" description="Helical" evidence="1">
    <location>
        <begin position="231"/>
        <end position="255"/>
    </location>
</feature>
<name>A0A2T6B3V8_9RHOB</name>
<feature type="transmembrane region" description="Helical" evidence="1">
    <location>
        <begin position="70"/>
        <end position="88"/>
    </location>
</feature>
<proteinExistence type="predicted"/>
<accession>A0A2T6B3V8</accession>
<protein>
    <submittedName>
        <fullName evidence="2">Uncharacterized protein</fullName>
    </submittedName>
</protein>